<evidence type="ECO:0000259" key="12">
    <source>
        <dbReference type="PROSITE" id="PS50109"/>
    </source>
</evidence>
<keyword evidence="10 11" id="KW-0472">Membrane</keyword>
<dbReference type="SUPFAM" id="SSF47384">
    <property type="entry name" value="Homodimeric domain of signal transducing histidine kinase"/>
    <property type="match status" value="1"/>
</dbReference>
<comment type="catalytic activity">
    <reaction evidence="1">
        <text>ATP + protein L-histidine = ADP + protein N-phospho-L-histidine.</text>
        <dbReference type="EC" id="2.7.13.3"/>
    </reaction>
</comment>
<dbReference type="Pfam" id="PF02518">
    <property type="entry name" value="HATPase_c"/>
    <property type="match status" value="1"/>
</dbReference>
<dbReference type="FunFam" id="1.10.287.130:FF:000001">
    <property type="entry name" value="Two-component sensor histidine kinase"/>
    <property type="match status" value="1"/>
</dbReference>
<evidence type="ECO:0000256" key="9">
    <source>
        <dbReference type="ARBA" id="ARBA00023012"/>
    </source>
</evidence>
<dbReference type="GO" id="GO:0000155">
    <property type="term" value="F:phosphorelay sensor kinase activity"/>
    <property type="evidence" value="ECO:0007669"/>
    <property type="project" value="InterPro"/>
</dbReference>
<dbReference type="STRING" id="208445.SAMN04489727_3987"/>
<name>A0A1H4T1Z5_9PSEU</name>
<dbReference type="InterPro" id="IPR036097">
    <property type="entry name" value="HisK_dim/P_sf"/>
</dbReference>
<dbReference type="InterPro" id="IPR004358">
    <property type="entry name" value="Sig_transdc_His_kin-like_C"/>
</dbReference>
<keyword evidence="6 11" id="KW-0812">Transmembrane</keyword>
<dbReference type="PANTHER" id="PTHR45436">
    <property type="entry name" value="SENSOR HISTIDINE KINASE YKOH"/>
    <property type="match status" value="1"/>
</dbReference>
<dbReference type="PANTHER" id="PTHR45436:SF5">
    <property type="entry name" value="SENSOR HISTIDINE KINASE TRCS"/>
    <property type="match status" value="1"/>
</dbReference>
<keyword evidence="7 14" id="KW-0418">Kinase</keyword>
<dbReference type="InterPro" id="IPR036890">
    <property type="entry name" value="HATPase_C_sf"/>
</dbReference>
<dbReference type="EMBL" id="FNSO01000004">
    <property type="protein sequence ID" value="SEC50194.1"/>
    <property type="molecule type" value="Genomic_DNA"/>
</dbReference>
<feature type="domain" description="Histidine kinase" evidence="12">
    <location>
        <begin position="248"/>
        <end position="460"/>
    </location>
</feature>
<keyword evidence="9" id="KW-0902">Two-component regulatory system</keyword>
<evidence type="ECO:0000256" key="4">
    <source>
        <dbReference type="ARBA" id="ARBA00022553"/>
    </source>
</evidence>
<evidence type="ECO:0000256" key="7">
    <source>
        <dbReference type="ARBA" id="ARBA00022777"/>
    </source>
</evidence>
<evidence type="ECO:0000313" key="14">
    <source>
        <dbReference type="EMBL" id="SEC50194.1"/>
    </source>
</evidence>
<feature type="transmembrane region" description="Helical" evidence="11">
    <location>
        <begin position="15"/>
        <end position="38"/>
    </location>
</feature>
<protein>
    <recommendedName>
        <fullName evidence="3">histidine kinase</fullName>
        <ecNumber evidence="3">2.7.13.3</ecNumber>
    </recommendedName>
</protein>
<feature type="domain" description="HAMP" evidence="13">
    <location>
        <begin position="180"/>
        <end position="233"/>
    </location>
</feature>
<feature type="transmembrane region" description="Helical" evidence="11">
    <location>
        <begin position="156"/>
        <end position="178"/>
    </location>
</feature>
<evidence type="ECO:0000256" key="10">
    <source>
        <dbReference type="ARBA" id="ARBA00023136"/>
    </source>
</evidence>
<dbReference type="InterPro" id="IPR003660">
    <property type="entry name" value="HAMP_dom"/>
</dbReference>
<comment type="subcellular location">
    <subcellularLocation>
        <location evidence="2">Cell membrane</location>
    </subcellularLocation>
</comment>
<keyword evidence="4" id="KW-0597">Phosphoprotein</keyword>
<dbReference type="CDD" id="cd00082">
    <property type="entry name" value="HisKA"/>
    <property type="match status" value="1"/>
</dbReference>
<evidence type="ECO:0000259" key="13">
    <source>
        <dbReference type="PROSITE" id="PS50885"/>
    </source>
</evidence>
<evidence type="ECO:0000256" key="3">
    <source>
        <dbReference type="ARBA" id="ARBA00012438"/>
    </source>
</evidence>
<dbReference type="AlphaFoldDB" id="A0A1H4T1Z5"/>
<dbReference type="SUPFAM" id="SSF158472">
    <property type="entry name" value="HAMP domain-like"/>
    <property type="match status" value="1"/>
</dbReference>
<evidence type="ECO:0000256" key="5">
    <source>
        <dbReference type="ARBA" id="ARBA00022679"/>
    </source>
</evidence>
<accession>A0A1H4T1Z5</accession>
<keyword evidence="8 11" id="KW-1133">Transmembrane helix</keyword>
<proteinExistence type="predicted"/>
<dbReference type="InterPro" id="IPR005467">
    <property type="entry name" value="His_kinase_dom"/>
</dbReference>
<dbReference type="SMART" id="SM00387">
    <property type="entry name" value="HATPase_c"/>
    <property type="match status" value="1"/>
</dbReference>
<sequence>MTTAERPPRSLRTKLLVTVLAATSIGLAAALVITIVGVHSFMRSRLERQVTDYLTGLSDYLAIPPEARRLAPRPAQRGVCAAMIISSSGQLDQYWGAHPAKVPAPPVDLLRSMAADHAIVALPGSTYLGVARQLPDGSYVVGAVSTEDYDQIARRIVFAGCLVALLVLTVLALVLLQLSKRWLRPLESVVGTARSIADGDLSQRVEVAGSTYETHSLTRSFNTMVSRLQDSFDRRRDAELRLRRFVAAAGHELRTPLSAISGYAQLAQLGALDEPAEFHAAMRRVGGETKRMTALIDELLLLAELDRGRPSEAEPVDLGPLCIDAVHDAQAAAPEWELRHDIDPRREYPVVGDAFRLRQTVTNLLANIRAHTPKGTKAQVWLSTTGTEHVIDILDDGPGIDPALHERVFEPFFRAGPQRTPGSGLGLSIVAELVHHHDGTIRVLPTDTGCWIRVSLPAMTMTELPAAAGAPGGGADPAG</sequence>
<dbReference type="Gene3D" id="1.10.287.130">
    <property type="match status" value="1"/>
</dbReference>
<keyword evidence="5" id="KW-0808">Transferase</keyword>
<dbReference type="EC" id="2.7.13.3" evidence="3"/>
<dbReference type="Pfam" id="PF00512">
    <property type="entry name" value="HisKA"/>
    <property type="match status" value="1"/>
</dbReference>
<dbReference type="InterPro" id="IPR050428">
    <property type="entry name" value="TCS_sensor_his_kinase"/>
</dbReference>
<evidence type="ECO:0000256" key="1">
    <source>
        <dbReference type="ARBA" id="ARBA00000085"/>
    </source>
</evidence>
<dbReference type="RefSeq" id="WP_091309506.1">
    <property type="nucleotide sequence ID" value="NZ_FNSO01000004.1"/>
</dbReference>
<dbReference type="SMART" id="SM00388">
    <property type="entry name" value="HisKA"/>
    <property type="match status" value="1"/>
</dbReference>
<evidence type="ECO:0000256" key="2">
    <source>
        <dbReference type="ARBA" id="ARBA00004236"/>
    </source>
</evidence>
<evidence type="ECO:0000256" key="11">
    <source>
        <dbReference type="SAM" id="Phobius"/>
    </source>
</evidence>
<dbReference type="SUPFAM" id="SSF55874">
    <property type="entry name" value="ATPase domain of HSP90 chaperone/DNA topoisomerase II/histidine kinase"/>
    <property type="match status" value="1"/>
</dbReference>
<dbReference type="Proteomes" id="UP000199622">
    <property type="component" value="Unassembled WGS sequence"/>
</dbReference>
<dbReference type="GO" id="GO:0005886">
    <property type="term" value="C:plasma membrane"/>
    <property type="evidence" value="ECO:0007669"/>
    <property type="project" value="UniProtKB-SubCell"/>
</dbReference>
<dbReference type="CDD" id="cd06225">
    <property type="entry name" value="HAMP"/>
    <property type="match status" value="1"/>
</dbReference>
<reference evidence="15" key="1">
    <citation type="submission" date="2016-10" db="EMBL/GenBank/DDBJ databases">
        <authorList>
            <person name="Varghese N."/>
            <person name="Submissions S."/>
        </authorList>
    </citation>
    <scope>NUCLEOTIDE SEQUENCE [LARGE SCALE GENOMIC DNA]</scope>
    <source>
        <strain evidence="15">DSM 44544</strain>
    </source>
</reference>
<dbReference type="InterPro" id="IPR003594">
    <property type="entry name" value="HATPase_dom"/>
</dbReference>
<dbReference type="Pfam" id="PF00672">
    <property type="entry name" value="HAMP"/>
    <property type="match status" value="1"/>
</dbReference>
<evidence type="ECO:0000256" key="8">
    <source>
        <dbReference type="ARBA" id="ARBA00022989"/>
    </source>
</evidence>
<dbReference type="PROSITE" id="PS50885">
    <property type="entry name" value="HAMP"/>
    <property type="match status" value="1"/>
</dbReference>
<dbReference type="Gene3D" id="6.10.340.10">
    <property type="match status" value="1"/>
</dbReference>
<dbReference type="InterPro" id="IPR003661">
    <property type="entry name" value="HisK_dim/P_dom"/>
</dbReference>
<dbReference type="OrthoDB" id="9786919at2"/>
<evidence type="ECO:0000313" key="15">
    <source>
        <dbReference type="Proteomes" id="UP000199622"/>
    </source>
</evidence>
<dbReference type="SMART" id="SM00304">
    <property type="entry name" value="HAMP"/>
    <property type="match status" value="1"/>
</dbReference>
<dbReference type="PROSITE" id="PS50109">
    <property type="entry name" value="HIS_KIN"/>
    <property type="match status" value="1"/>
</dbReference>
<evidence type="ECO:0000256" key="6">
    <source>
        <dbReference type="ARBA" id="ARBA00022692"/>
    </source>
</evidence>
<organism evidence="14 15">
    <name type="scientific">Amycolatopsis tolypomycina</name>
    <dbReference type="NCBI Taxonomy" id="208445"/>
    <lineage>
        <taxon>Bacteria</taxon>
        <taxon>Bacillati</taxon>
        <taxon>Actinomycetota</taxon>
        <taxon>Actinomycetes</taxon>
        <taxon>Pseudonocardiales</taxon>
        <taxon>Pseudonocardiaceae</taxon>
        <taxon>Amycolatopsis</taxon>
    </lineage>
</organism>
<dbReference type="PRINTS" id="PR00344">
    <property type="entry name" value="BCTRLSENSOR"/>
</dbReference>
<keyword evidence="15" id="KW-1185">Reference proteome</keyword>
<dbReference type="Gene3D" id="3.30.565.10">
    <property type="entry name" value="Histidine kinase-like ATPase, C-terminal domain"/>
    <property type="match status" value="1"/>
</dbReference>
<gene>
    <name evidence="14" type="ORF">SAMN04489727_3987</name>
</gene>